<dbReference type="EMBL" id="BK059095">
    <property type="protein sequence ID" value="DAE29549.1"/>
    <property type="molecule type" value="Genomic_DNA"/>
</dbReference>
<organism evidence="1">
    <name type="scientific">virus sp. ctkyY8</name>
    <dbReference type="NCBI Taxonomy" id="2827995"/>
    <lineage>
        <taxon>Viruses</taxon>
    </lineage>
</organism>
<accession>A0A8S5REQ6</accession>
<proteinExistence type="predicted"/>
<sequence>MHTSVLSRIVRVFQMILTELSTKRRILTLFLWVGVVI</sequence>
<evidence type="ECO:0000313" key="1">
    <source>
        <dbReference type="EMBL" id="DAE29549.1"/>
    </source>
</evidence>
<reference evidence="1" key="1">
    <citation type="journal article" date="2021" name="Proc. Natl. Acad. Sci. U.S.A.">
        <title>A Catalog of Tens of Thousands of Viruses from Human Metagenomes Reveals Hidden Associations with Chronic Diseases.</title>
        <authorList>
            <person name="Tisza M.J."/>
            <person name="Buck C.B."/>
        </authorList>
    </citation>
    <scope>NUCLEOTIDE SEQUENCE</scope>
    <source>
        <strain evidence="1">CtkyY8</strain>
    </source>
</reference>
<name>A0A8S5REQ6_9VIRU</name>
<protein>
    <submittedName>
        <fullName evidence="1">Uncharacterized protein</fullName>
    </submittedName>
</protein>